<keyword evidence="4" id="KW-1185">Reference proteome</keyword>
<feature type="coiled-coil region" evidence="1">
    <location>
        <begin position="179"/>
        <end position="230"/>
    </location>
</feature>
<proteinExistence type="predicted"/>
<gene>
    <name evidence="3" type="ORF">C273_11802</name>
</gene>
<feature type="compositionally biased region" description="Basic and acidic residues" evidence="2">
    <location>
        <begin position="146"/>
        <end position="158"/>
    </location>
</feature>
<organism evidence="3 4">
    <name type="scientific">Staphylococcus massiliensis S46</name>
    <dbReference type="NCBI Taxonomy" id="1229783"/>
    <lineage>
        <taxon>Bacteria</taxon>
        <taxon>Bacillati</taxon>
        <taxon>Bacillota</taxon>
        <taxon>Bacilli</taxon>
        <taxon>Bacillales</taxon>
        <taxon>Staphylococcaceae</taxon>
        <taxon>Staphylococcus</taxon>
    </lineage>
</organism>
<keyword evidence="1" id="KW-0175">Coiled coil</keyword>
<evidence type="ECO:0000313" key="3">
    <source>
        <dbReference type="EMBL" id="EKU45032.1"/>
    </source>
</evidence>
<sequence>MNRSGKLLKNKVSASIVSFTSNGKMAIVLKGEMPKKPLQIILSNTNNFEKDPSKKSYITVWGKDQEINYNGVAFTINPKAENVKIDKTISQDMYMKDLYATAFGNAEIKKFNDDMKDSKKNYSRLDTKKKEYQRRIKQINKSLGKKNNDFKQDEHTNSQKETSYTTDDYDNMDTETMSNNDLKSVRNSLINEYQSIKQQMKDEKNNQKAIQNSIDQLNDLMDDMDNLTTLSHNYKWLQDK</sequence>
<dbReference type="AlphaFoldDB" id="K9AQX2"/>
<evidence type="ECO:0000313" key="4">
    <source>
        <dbReference type="Proteomes" id="UP000009885"/>
    </source>
</evidence>
<feature type="region of interest" description="Disordered" evidence="2">
    <location>
        <begin position="139"/>
        <end position="179"/>
    </location>
</feature>
<name>K9AQX2_9STAP</name>
<evidence type="ECO:0000256" key="2">
    <source>
        <dbReference type="SAM" id="MobiDB-lite"/>
    </source>
</evidence>
<reference evidence="3 4" key="1">
    <citation type="journal article" date="2013" name="Genome Announc.">
        <title>Genome Sequence of Staphylococcus massiliensis Strain S46, Isolated from the Surface of Healthy Human Skin.</title>
        <authorList>
            <person name="Srivastav R."/>
            <person name="Singh A."/>
            <person name="Jangir P.K."/>
            <person name="Kumari C."/>
            <person name="Muduli S."/>
            <person name="Sharma R."/>
        </authorList>
    </citation>
    <scope>NUCLEOTIDE SEQUENCE [LARGE SCALE GENOMIC DNA]</scope>
    <source>
        <strain evidence="3 4">S46</strain>
    </source>
</reference>
<dbReference type="PATRIC" id="fig|1229783.3.peg.2328"/>
<comment type="caution">
    <text evidence="3">The sequence shown here is derived from an EMBL/GenBank/DDBJ whole genome shotgun (WGS) entry which is preliminary data.</text>
</comment>
<dbReference type="EMBL" id="AMSQ01000049">
    <property type="protein sequence ID" value="EKU45032.1"/>
    <property type="molecule type" value="Genomic_DNA"/>
</dbReference>
<accession>K9AQX2</accession>
<protein>
    <submittedName>
        <fullName evidence="3">Uncharacterized protein</fullName>
    </submittedName>
</protein>
<dbReference type="Proteomes" id="UP000009885">
    <property type="component" value="Unassembled WGS sequence"/>
</dbReference>
<evidence type="ECO:0000256" key="1">
    <source>
        <dbReference type="SAM" id="Coils"/>
    </source>
</evidence>